<proteinExistence type="predicted"/>
<organism evidence="2 3">
    <name type="scientific">Acaryochloris thomasi RCC1774</name>
    <dbReference type="NCBI Taxonomy" id="1764569"/>
    <lineage>
        <taxon>Bacteria</taxon>
        <taxon>Bacillati</taxon>
        <taxon>Cyanobacteriota</taxon>
        <taxon>Cyanophyceae</taxon>
        <taxon>Acaryochloridales</taxon>
        <taxon>Acaryochloridaceae</taxon>
        <taxon>Acaryochloris</taxon>
        <taxon>Acaryochloris thomasi</taxon>
    </lineage>
</organism>
<evidence type="ECO:0000313" key="3">
    <source>
        <dbReference type="Proteomes" id="UP000248857"/>
    </source>
</evidence>
<protein>
    <submittedName>
        <fullName evidence="2">Uncharacterized protein</fullName>
    </submittedName>
</protein>
<dbReference type="AlphaFoldDB" id="A0A2W1JP74"/>
<keyword evidence="1" id="KW-0472">Membrane</keyword>
<gene>
    <name evidence="2" type="ORF">C1752_08483</name>
</gene>
<reference evidence="2 3" key="1">
    <citation type="journal article" date="2018" name="Sci. Rep.">
        <title>A novel species of the marine cyanobacterium Acaryochloris with a unique pigment content and lifestyle.</title>
        <authorList>
            <person name="Partensky F."/>
            <person name="Six C."/>
            <person name="Ratin M."/>
            <person name="Garczarek L."/>
            <person name="Vaulot D."/>
            <person name="Probert I."/>
            <person name="Calteau A."/>
            <person name="Gourvil P."/>
            <person name="Marie D."/>
            <person name="Grebert T."/>
            <person name="Bouchier C."/>
            <person name="Le Panse S."/>
            <person name="Gachenot M."/>
            <person name="Rodriguez F."/>
            <person name="Garrido J.L."/>
        </authorList>
    </citation>
    <scope>NUCLEOTIDE SEQUENCE [LARGE SCALE GENOMIC DNA]</scope>
    <source>
        <strain evidence="2 3">RCC1774</strain>
    </source>
</reference>
<accession>A0A2W1JP74</accession>
<dbReference type="Proteomes" id="UP000248857">
    <property type="component" value="Unassembled WGS sequence"/>
</dbReference>
<evidence type="ECO:0000313" key="2">
    <source>
        <dbReference type="EMBL" id="PZD71041.1"/>
    </source>
</evidence>
<dbReference type="EMBL" id="PQWO01000023">
    <property type="protein sequence ID" value="PZD71041.1"/>
    <property type="molecule type" value="Genomic_DNA"/>
</dbReference>
<dbReference type="RefSeq" id="WP_158535170.1">
    <property type="nucleotide sequence ID" value="NZ_CAWNWM010000023.1"/>
</dbReference>
<keyword evidence="1" id="KW-0812">Transmembrane</keyword>
<feature type="transmembrane region" description="Helical" evidence="1">
    <location>
        <begin position="25"/>
        <end position="44"/>
    </location>
</feature>
<keyword evidence="1" id="KW-1133">Transmembrane helix</keyword>
<sequence>MDLYTQEARDAIAVPETWYLPPMPLAAWGCLAGMVAIVALYYWVERRSA</sequence>
<comment type="caution">
    <text evidence="2">The sequence shown here is derived from an EMBL/GenBank/DDBJ whole genome shotgun (WGS) entry which is preliminary data.</text>
</comment>
<evidence type="ECO:0000256" key="1">
    <source>
        <dbReference type="SAM" id="Phobius"/>
    </source>
</evidence>
<name>A0A2W1JP74_9CYAN</name>
<keyword evidence="3" id="KW-1185">Reference proteome</keyword>